<accession>A0A194UMM3</accession>
<dbReference type="OrthoDB" id="10012048at2759"/>
<gene>
    <name evidence="2" type="ORF">VP1G_00547</name>
</gene>
<feature type="compositionally biased region" description="Acidic residues" evidence="1">
    <location>
        <begin position="35"/>
        <end position="54"/>
    </location>
</feature>
<evidence type="ECO:0000313" key="2">
    <source>
        <dbReference type="EMBL" id="KUI52915.1"/>
    </source>
</evidence>
<proteinExistence type="predicted"/>
<dbReference type="EMBL" id="KN714667">
    <property type="protein sequence ID" value="KUI52915.1"/>
    <property type="molecule type" value="Genomic_DNA"/>
</dbReference>
<organism evidence="2 3">
    <name type="scientific">Cytospora mali</name>
    <name type="common">Apple Valsa canker fungus</name>
    <name type="synonym">Valsa mali</name>
    <dbReference type="NCBI Taxonomy" id="578113"/>
    <lineage>
        <taxon>Eukaryota</taxon>
        <taxon>Fungi</taxon>
        <taxon>Dikarya</taxon>
        <taxon>Ascomycota</taxon>
        <taxon>Pezizomycotina</taxon>
        <taxon>Sordariomycetes</taxon>
        <taxon>Sordariomycetidae</taxon>
        <taxon>Diaporthales</taxon>
        <taxon>Cytosporaceae</taxon>
        <taxon>Cytospora</taxon>
    </lineage>
</organism>
<feature type="region of interest" description="Disordered" evidence="1">
    <location>
        <begin position="35"/>
        <end position="61"/>
    </location>
</feature>
<keyword evidence="3" id="KW-1185">Reference proteome</keyword>
<dbReference type="STRING" id="694573.A0A194UMM3"/>
<evidence type="ECO:0008006" key="4">
    <source>
        <dbReference type="Google" id="ProtNLM"/>
    </source>
</evidence>
<name>A0A194UMM3_CYTMA</name>
<dbReference type="Proteomes" id="UP000078576">
    <property type="component" value="Unassembled WGS sequence"/>
</dbReference>
<evidence type="ECO:0000256" key="1">
    <source>
        <dbReference type="SAM" id="MobiDB-lite"/>
    </source>
</evidence>
<evidence type="ECO:0000313" key="3">
    <source>
        <dbReference type="Proteomes" id="UP000078576"/>
    </source>
</evidence>
<protein>
    <recommendedName>
        <fullName evidence="4">Tesmin/TSO1-like CXC domain-containing protein</fullName>
    </recommendedName>
</protein>
<dbReference type="AlphaFoldDB" id="A0A194UMM3"/>
<sequence length="294" mass="32951">MPNLSGSKRRAETAFASPTKAAALTKRARTYYDYYDEEDVESSPEEQWSDGDTESESKMSLDDDEWLTLENFSLSHRKDAPITEIYVRPPPASTTQCRCIATDTKDKACVDSCDCSKWGHGCKATTCGCQGGPSCNNPFNKLDVQAIFGAGRTVLHPCFISWMLKQEIVEPERITTRYLFDMVFEDAAFIEARYGRWKSQPYRDWRGRWDRLPASERSDDGDSSSNSAGALRRELVRMALTVDGLGRGTFYSFCCPGDNWQDAGDTWHYSTGQFLSEGGSGQTSRPPNWSTSSC</sequence>
<reference evidence="3" key="1">
    <citation type="submission" date="2014-12" db="EMBL/GenBank/DDBJ databases">
        <title>Genome Sequence of Valsa Canker Pathogens Uncovers a Specific Adaption of Colonization on Woody Bark.</title>
        <authorList>
            <person name="Yin Z."/>
            <person name="Liu H."/>
            <person name="Gao X."/>
            <person name="Li Z."/>
            <person name="Song N."/>
            <person name="Ke X."/>
            <person name="Dai Q."/>
            <person name="Wu Y."/>
            <person name="Sun Y."/>
            <person name="Xu J.-R."/>
            <person name="Kang Z.K."/>
            <person name="Wang L."/>
            <person name="Huang L."/>
        </authorList>
    </citation>
    <scope>NUCLEOTIDE SEQUENCE [LARGE SCALE GENOMIC DNA]</scope>
    <source>
        <strain evidence="3">SXYL134</strain>
    </source>
</reference>